<accession>A0A0E9QA54</accession>
<sequence length="48" mass="5039">MLGSCSSDSSFQVDSSKSFTWVIKKASPSRFSAPGESPAFSSEAFGQS</sequence>
<protein>
    <submittedName>
        <fullName evidence="2">Uncharacterized protein</fullName>
    </submittedName>
</protein>
<proteinExistence type="predicted"/>
<dbReference type="AlphaFoldDB" id="A0A0E9QA54"/>
<evidence type="ECO:0000313" key="2">
    <source>
        <dbReference type="EMBL" id="JAH12988.1"/>
    </source>
</evidence>
<dbReference type="EMBL" id="GBXM01095589">
    <property type="protein sequence ID" value="JAH12988.1"/>
    <property type="molecule type" value="Transcribed_RNA"/>
</dbReference>
<organism evidence="2">
    <name type="scientific">Anguilla anguilla</name>
    <name type="common">European freshwater eel</name>
    <name type="synonym">Muraena anguilla</name>
    <dbReference type="NCBI Taxonomy" id="7936"/>
    <lineage>
        <taxon>Eukaryota</taxon>
        <taxon>Metazoa</taxon>
        <taxon>Chordata</taxon>
        <taxon>Craniata</taxon>
        <taxon>Vertebrata</taxon>
        <taxon>Euteleostomi</taxon>
        <taxon>Actinopterygii</taxon>
        <taxon>Neopterygii</taxon>
        <taxon>Teleostei</taxon>
        <taxon>Anguilliformes</taxon>
        <taxon>Anguillidae</taxon>
        <taxon>Anguilla</taxon>
    </lineage>
</organism>
<evidence type="ECO:0000256" key="1">
    <source>
        <dbReference type="SAM" id="MobiDB-lite"/>
    </source>
</evidence>
<name>A0A0E9QA54_ANGAN</name>
<reference evidence="2" key="2">
    <citation type="journal article" date="2015" name="Fish Shellfish Immunol.">
        <title>Early steps in the European eel (Anguilla anguilla)-Vibrio vulnificus interaction in the gills: Role of the RtxA13 toxin.</title>
        <authorList>
            <person name="Callol A."/>
            <person name="Pajuelo D."/>
            <person name="Ebbesson L."/>
            <person name="Teles M."/>
            <person name="MacKenzie S."/>
            <person name="Amaro C."/>
        </authorList>
    </citation>
    <scope>NUCLEOTIDE SEQUENCE</scope>
</reference>
<reference evidence="2" key="1">
    <citation type="submission" date="2014-11" db="EMBL/GenBank/DDBJ databases">
        <authorList>
            <person name="Amaro Gonzalez C."/>
        </authorList>
    </citation>
    <scope>NUCLEOTIDE SEQUENCE</scope>
</reference>
<feature type="region of interest" description="Disordered" evidence="1">
    <location>
        <begin position="28"/>
        <end position="48"/>
    </location>
</feature>